<dbReference type="EMBL" id="CP036298">
    <property type="protein sequence ID" value="QDV27154.1"/>
    <property type="molecule type" value="Genomic_DNA"/>
</dbReference>
<evidence type="ECO:0000313" key="2">
    <source>
        <dbReference type="Proteomes" id="UP000318017"/>
    </source>
</evidence>
<evidence type="ECO:0000313" key="1">
    <source>
        <dbReference type="EMBL" id="QDV27154.1"/>
    </source>
</evidence>
<dbReference type="AlphaFoldDB" id="A0A518GEX8"/>
<sequence length="58" mass="6387">MPGGIPTPESQSGRMCCWDKLTRLAKLGKAEQGELAGMAVASLSRWNRLDQLTPLREM</sequence>
<dbReference type="Proteomes" id="UP000318017">
    <property type="component" value="Chromosome"/>
</dbReference>
<gene>
    <name evidence="1" type="ORF">Q31a_55410</name>
</gene>
<protein>
    <submittedName>
        <fullName evidence="1">Uncharacterized protein</fullName>
    </submittedName>
</protein>
<reference evidence="1 2" key="1">
    <citation type="submission" date="2019-02" db="EMBL/GenBank/DDBJ databases">
        <title>Deep-cultivation of Planctomycetes and their phenomic and genomic characterization uncovers novel biology.</title>
        <authorList>
            <person name="Wiegand S."/>
            <person name="Jogler M."/>
            <person name="Boedeker C."/>
            <person name="Pinto D."/>
            <person name="Vollmers J."/>
            <person name="Rivas-Marin E."/>
            <person name="Kohn T."/>
            <person name="Peeters S.H."/>
            <person name="Heuer A."/>
            <person name="Rast P."/>
            <person name="Oberbeckmann S."/>
            <person name="Bunk B."/>
            <person name="Jeske O."/>
            <person name="Meyerdierks A."/>
            <person name="Storesund J.E."/>
            <person name="Kallscheuer N."/>
            <person name="Luecker S."/>
            <person name="Lage O.M."/>
            <person name="Pohl T."/>
            <person name="Merkel B.J."/>
            <person name="Hornburger P."/>
            <person name="Mueller R.-W."/>
            <person name="Bruemmer F."/>
            <person name="Labrenz M."/>
            <person name="Spormann A.M."/>
            <person name="Op den Camp H."/>
            <person name="Overmann J."/>
            <person name="Amann R."/>
            <person name="Jetten M.S.M."/>
            <person name="Mascher T."/>
            <person name="Medema M.H."/>
            <person name="Devos D.P."/>
            <person name="Kaster A.-K."/>
            <person name="Ovreas L."/>
            <person name="Rohde M."/>
            <person name="Galperin M.Y."/>
            <person name="Jogler C."/>
        </authorList>
    </citation>
    <scope>NUCLEOTIDE SEQUENCE [LARGE SCALE GENOMIC DNA]</scope>
    <source>
        <strain evidence="1 2">Q31a</strain>
    </source>
</reference>
<name>A0A518GEX8_9BACT</name>
<organism evidence="1 2">
    <name type="scientific">Aureliella helgolandensis</name>
    <dbReference type="NCBI Taxonomy" id="2527968"/>
    <lineage>
        <taxon>Bacteria</taxon>
        <taxon>Pseudomonadati</taxon>
        <taxon>Planctomycetota</taxon>
        <taxon>Planctomycetia</taxon>
        <taxon>Pirellulales</taxon>
        <taxon>Pirellulaceae</taxon>
        <taxon>Aureliella</taxon>
    </lineage>
</organism>
<keyword evidence="2" id="KW-1185">Reference proteome</keyword>
<accession>A0A518GEX8</accession>
<proteinExistence type="predicted"/>
<dbReference type="KEGG" id="ahel:Q31a_55410"/>